<proteinExistence type="predicted"/>
<name>A0ABV9I302_9DEIO</name>
<dbReference type="EMBL" id="JBHSEI010000001">
    <property type="protein sequence ID" value="MFC4636761.1"/>
    <property type="molecule type" value="Genomic_DNA"/>
</dbReference>
<keyword evidence="3" id="KW-1185">Reference proteome</keyword>
<organism evidence="2 3">
    <name type="scientific">Deinococcus hohokamensis</name>
    <dbReference type="NCBI Taxonomy" id="309883"/>
    <lineage>
        <taxon>Bacteria</taxon>
        <taxon>Thermotogati</taxon>
        <taxon>Deinococcota</taxon>
        <taxon>Deinococci</taxon>
        <taxon>Deinococcales</taxon>
        <taxon>Deinococcaceae</taxon>
        <taxon>Deinococcus</taxon>
    </lineage>
</organism>
<gene>
    <name evidence="2" type="ORF">ACFO0D_00270</name>
</gene>
<comment type="caution">
    <text evidence="2">The sequence shown here is derived from an EMBL/GenBank/DDBJ whole genome shotgun (WGS) entry which is preliminary data.</text>
</comment>
<reference evidence="3" key="1">
    <citation type="journal article" date="2019" name="Int. J. Syst. Evol. Microbiol.">
        <title>The Global Catalogue of Microorganisms (GCM) 10K type strain sequencing project: providing services to taxonomists for standard genome sequencing and annotation.</title>
        <authorList>
            <consortium name="The Broad Institute Genomics Platform"/>
            <consortium name="The Broad Institute Genome Sequencing Center for Infectious Disease"/>
            <person name="Wu L."/>
            <person name="Ma J."/>
        </authorList>
    </citation>
    <scope>NUCLEOTIDE SEQUENCE [LARGE SCALE GENOMIC DNA]</scope>
    <source>
        <strain evidence="3">CCUG 55995</strain>
    </source>
</reference>
<accession>A0ABV9I302</accession>
<protein>
    <submittedName>
        <fullName evidence="2">Uncharacterized protein</fullName>
    </submittedName>
</protein>
<sequence length="47" mass="5531">MELGWFMVEQRAGDPKRDQIKCIFPTGQERDQTYPFKETKNSQPVLS</sequence>
<evidence type="ECO:0000313" key="2">
    <source>
        <dbReference type="EMBL" id="MFC4636761.1"/>
    </source>
</evidence>
<dbReference type="RefSeq" id="WP_380059809.1">
    <property type="nucleotide sequence ID" value="NZ_JBHSEI010000001.1"/>
</dbReference>
<evidence type="ECO:0000313" key="3">
    <source>
        <dbReference type="Proteomes" id="UP001595952"/>
    </source>
</evidence>
<feature type="compositionally biased region" description="Basic and acidic residues" evidence="1">
    <location>
        <begin position="28"/>
        <end position="40"/>
    </location>
</feature>
<feature type="region of interest" description="Disordered" evidence="1">
    <location>
        <begin position="27"/>
        <end position="47"/>
    </location>
</feature>
<dbReference type="Proteomes" id="UP001595952">
    <property type="component" value="Unassembled WGS sequence"/>
</dbReference>
<evidence type="ECO:0000256" key="1">
    <source>
        <dbReference type="SAM" id="MobiDB-lite"/>
    </source>
</evidence>